<dbReference type="Proteomes" id="UP000187735">
    <property type="component" value="Chromosome"/>
</dbReference>
<dbReference type="EMBL" id="CP017641">
    <property type="protein sequence ID" value="APZ95349.1"/>
    <property type="molecule type" value="Genomic_DNA"/>
</dbReference>
<dbReference type="Pfam" id="PF09722">
    <property type="entry name" value="Xre_MbcA_ParS_C"/>
    <property type="match status" value="1"/>
</dbReference>
<reference evidence="2 3" key="1">
    <citation type="journal article" date="2016" name="Front. Microbiol.">
        <title>Fuerstia marisgermanicae gen. nov., sp. nov., an Unusual Member of the Phylum Planctomycetes from the German Wadden Sea.</title>
        <authorList>
            <person name="Kohn T."/>
            <person name="Heuer A."/>
            <person name="Jogler M."/>
            <person name="Vollmers J."/>
            <person name="Boedeker C."/>
            <person name="Bunk B."/>
            <person name="Rast P."/>
            <person name="Borchert D."/>
            <person name="Glockner I."/>
            <person name="Freese H.M."/>
            <person name="Klenk H.P."/>
            <person name="Overmann J."/>
            <person name="Kaster A.K."/>
            <person name="Rohde M."/>
            <person name="Wiegand S."/>
            <person name="Jogler C."/>
        </authorList>
    </citation>
    <scope>NUCLEOTIDE SEQUENCE [LARGE SCALE GENOMIC DNA]</scope>
    <source>
        <strain evidence="2 3">NH11</strain>
    </source>
</reference>
<dbReference type="InterPro" id="IPR024467">
    <property type="entry name" value="Xre/MbcA/ParS-like_toxin-bd"/>
</dbReference>
<evidence type="ECO:0000313" key="3">
    <source>
        <dbReference type="Proteomes" id="UP000187735"/>
    </source>
</evidence>
<sequence length="117" mass="12974">MDDGGRLPRARTVHSKRETAIAACVQLQIEIPDRTLARRKDGSPEPFMPGQSEQLIRLVRAMDRATEVLEDPDKARAWMMQTNVALNGERPPGLLGTSVGFEVARDVRHHVDYAGNG</sequence>
<evidence type="ECO:0000259" key="1">
    <source>
        <dbReference type="Pfam" id="PF09722"/>
    </source>
</evidence>
<name>A0A1P8WMS2_9PLAN</name>
<feature type="domain" description="Antitoxin Xre/MbcA/ParS-like toxin-binding" evidence="1">
    <location>
        <begin position="65"/>
        <end position="109"/>
    </location>
</feature>
<evidence type="ECO:0000313" key="2">
    <source>
        <dbReference type="EMBL" id="APZ95349.1"/>
    </source>
</evidence>
<proteinExistence type="predicted"/>
<protein>
    <submittedName>
        <fullName evidence="2">Putative toxin-antitoxin system antitoxin component</fullName>
    </submittedName>
</protein>
<accession>A0A1P8WMS2</accession>
<organism evidence="2 3">
    <name type="scientific">Fuerstiella marisgermanici</name>
    <dbReference type="NCBI Taxonomy" id="1891926"/>
    <lineage>
        <taxon>Bacteria</taxon>
        <taxon>Pseudomonadati</taxon>
        <taxon>Planctomycetota</taxon>
        <taxon>Planctomycetia</taxon>
        <taxon>Planctomycetales</taxon>
        <taxon>Planctomycetaceae</taxon>
        <taxon>Fuerstiella</taxon>
    </lineage>
</organism>
<dbReference type="AlphaFoldDB" id="A0A1P8WMS2"/>
<keyword evidence="3" id="KW-1185">Reference proteome</keyword>
<gene>
    <name evidence="2" type="ORF">Fuma_05005</name>
</gene>
<dbReference type="KEGG" id="fmr:Fuma_05005"/>